<dbReference type="GO" id="GO:0005634">
    <property type="term" value="C:nucleus"/>
    <property type="evidence" value="ECO:0007669"/>
    <property type="project" value="TreeGrafter"/>
</dbReference>
<dbReference type="InterPro" id="IPR012989">
    <property type="entry name" value="SEP_domain"/>
</dbReference>
<accession>K2NXE3</accession>
<dbReference type="SUPFAM" id="SSF54236">
    <property type="entry name" value="Ubiquitin-like"/>
    <property type="match status" value="1"/>
</dbReference>
<reference evidence="3 4" key="1">
    <citation type="journal article" date="2012" name="BMC Genomics">
        <title>Comparative genomic analysis of human infective Trypanosoma cruzi lineages with the bat-restricted subspecies T. cruzi marinkellei.</title>
        <authorList>
            <person name="Franzen O."/>
            <person name="Talavera-Lopez C."/>
            <person name="Ochaya S."/>
            <person name="Butler C.E."/>
            <person name="Messenger L.A."/>
            <person name="Lewis M.D."/>
            <person name="Llewellyn M.S."/>
            <person name="Marinkelle C.J."/>
            <person name="Tyler K.M."/>
            <person name="Miles M.A."/>
            <person name="Andersson B."/>
        </authorList>
    </citation>
    <scope>NUCLEOTIDE SEQUENCE [LARGE SCALE GENOMIC DNA]</scope>
    <source>
        <strain evidence="3 4">B7</strain>
    </source>
</reference>
<dbReference type="GO" id="GO:0043161">
    <property type="term" value="P:proteasome-mediated ubiquitin-dependent protein catabolic process"/>
    <property type="evidence" value="ECO:0007669"/>
    <property type="project" value="TreeGrafter"/>
</dbReference>
<dbReference type="EMBL" id="AHKC01000138">
    <property type="protein sequence ID" value="EKF39741.1"/>
    <property type="molecule type" value="Genomic_DNA"/>
</dbReference>
<dbReference type="GO" id="GO:0061025">
    <property type="term" value="P:membrane fusion"/>
    <property type="evidence" value="ECO:0007669"/>
    <property type="project" value="TreeGrafter"/>
</dbReference>
<dbReference type="PROSITE" id="PS51399">
    <property type="entry name" value="SEP"/>
    <property type="match status" value="1"/>
</dbReference>
<gene>
    <name evidence="3" type="ORF">MOQ_000031</name>
</gene>
<dbReference type="Gene3D" id="3.30.420.210">
    <property type="entry name" value="SEP domain"/>
    <property type="match status" value="1"/>
</dbReference>
<dbReference type="GO" id="GO:0043130">
    <property type="term" value="F:ubiquitin binding"/>
    <property type="evidence" value="ECO:0007669"/>
    <property type="project" value="TreeGrafter"/>
</dbReference>
<evidence type="ECO:0000259" key="2">
    <source>
        <dbReference type="PROSITE" id="PS51399"/>
    </source>
</evidence>
<evidence type="ECO:0000313" key="4">
    <source>
        <dbReference type="Proteomes" id="UP000007350"/>
    </source>
</evidence>
<organism evidence="3 4">
    <name type="scientific">Trypanosoma cruzi marinkellei</name>
    <dbReference type="NCBI Taxonomy" id="85056"/>
    <lineage>
        <taxon>Eukaryota</taxon>
        <taxon>Discoba</taxon>
        <taxon>Euglenozoa</taxon>
        <taxon>Kinetoplastea</taxon>
        <taxon>Metakinetoplastina</taxon>
        <taxon>Trypanosomatida</taxon>
        <taxon>Trypanosomatidae</taxon>
        <taxon>Trypanosoma</taxon>
        <taxon>Schizotrypanum</taxon>
    </lineage>
</organism>
<dbReference type="InterPro" id="IPR036241">
    <property type="entry name" value="NSFL1C_SEP_dom_sf"/>
</dbReference>
<proteinExistence type="predicted"/>
<dbReference type="OrthoDB" id="25887at2759"/>
<dbReference type="GO" id="GO:0000045">
    <property type="term" value="P:autophagosome assembly"/>
    <property type="evidence" value="ECO:0007669"/>
    <property type="project" value="TreeGrafter"/>
</dbReference>
<keyword evidence="4" id="KW-1185">Reference proteome</keyword>
<feature type="region of interest" description="Disordered" evidence="1">
    <location>
        <begin position="42"/>
        <end position="84"/>
    </location>
</feature>
<dbReference type="Gene3D" id="3.10.20.90">
    <property type="entry name" value="Phosphatidylinositol 3-kinase Catalytic Subunit, Chain A, domain 1"/>
    <property type="match status" value="1"/>
</dbReference>
<dbReference type="PANTHER" id="PTHR23333:SF20">
    <property type="entry name" value="NSFL1 COFACTOR P47"/>
    <property type="match status" value="1"/>
</dbReference>
<evidence type="ECO:0000256" key="1">
    <source>
        <dbReference type="SAM" id="MobiDB-lite"/>
    </source>
</evidence>
<comment type="caution">
    <text evidence="3">The sequence shown here is derived from an EMBL/GenBank/DDBJ whole genome shotgun (WGS) entry which is preliminary data.</text>
</comment>
<dbReference type="GO" id="GO:0005829">
    <property type="term" value="C:cytosol"/>
    <property type="evidence" value="ECO:0007669"/>
    <property type="project" value="TreeGrafter"/>
</dbReference>
<dbReference type="GO" id="GO:0031468">
    <property type="term" value="P:nuclear membrane reassembly"/>
    <property type="evidence" value="ECO:0007669"/>
    <property type="project" value="TreeGrafter"/>
</dbReference>
<dbReference type="GO" id="GO:0007030">
    <property type="term" value="P:Golgi organization"/>
    <property type="evidence" value="ECO:0007669"/>
    <property type="project" value="TreeGrafter"/>
</dbReference>
<sequence>MPKNEDDEVATLIAFMPWLQREEALKLLKNYGGDAESVMRFLEEAASSQGEPQSSLPPPPPPADQRQNTGAKKAEGKKKTEKYFVGGGLSSGQEVLGGDGRVDNVIESLFDKARQQLGEEDTEAQFFFGRGRRLGHTTSESPFIQSTLKPRREIVLTVYRDSYRVDDGPKMPKESEEGMVFFKALEAGVVPETIAAMYPNTSISVRLVDCTQQDAPPSFLPFAGEGHRLDSKTSTSTPAASSVAKPGADATPVDMSDNFELHEDEEMTKLAIVNLLGERKEFRVNPNRHTVGDVFFLAARHAQPGALAFQLIARDVPPRPLTDRSLTIDVANLRNATVIMRRN</sequence>
<dbReference type="SUPFAM" id="SSF102848">
    <property type="entry name" value="NSFL1 (p97 ATPase) cofactor p47, SEP domain"/>
    <property type="match status" value="1"/>
</dbReference>
<feature type="domain" description="SEP" evidence="2">
    <location>
        <begin position="151"/>
        <end position="216"/>
    </location>
</feature>
<evidence type="ECO:0000313" key="3">
    <source>
        <dbReference type="EMBL" id="EKF39741.1"/>
    </source>
</evidence>
<dbReference type="AlphaFoldDB" id="K2NXE3"/>
<name>K2NXE3_TRYCR</name>
<feature type="compositionally biased region" description="Basic and acidic residues" evidence="1">
    <location>
        <begin position="72"/>
        <end position="82"/>
    </location>
</feature>
<protein>
    <recommendedName>
        <fullName evidence="2">SEP domain-containing protein</fullName>
    </recommendedName>
</protein>
<feature type="region of interest" description="Disordered" evidence="1">
    <location>
        <begin position="225"/>
        <end position="253"/>
    </location>
</feature>
<dbReference type="Proteomes" id="UP000007350">
    <property type="component" value="Unassembled WGS sequence"/>
</dbReference>
<dbReference type="InterPro" id="IPR029071">
    <property type="entry name" value="Ubiquitin-like_domsf"/>
</dbReference>
<dbReference type="PANTHER" id="PTHR23333">
    <property type="entry name" value="UBX DOMAIN CONTAINING PROTEIN"/>
    <property type="match status" value="1"/>
</dbReference>
<feature type="compositionally biased region" description="Low complexity" evidence="1">
    <location>
        <begin position="232"/>
        <end position="246"/>
    </location>
</feature>
<dbReference type="Pfam" id="PF08059">
    <property type="entry name" value="SEP"/>
    <property type="match status" value="1"/>
</dbReference>